<dbReference type="PANTHER" id="PTHR43649">
    <property type="entry name" value="ARABINOSE-BINDING PROTEIN-RELATED"/>
    <property type="match status" value="1"/>
</dbReference>
<dbReference type="CDD" id="cd13585">
    <property type="entry name" value="PBP2_TMBP_like"/>
    <property type="match status" value="1"/>
</dbReference>
<feature type="chain" id="PRO_5030779029" evidence="1">
    <location>
        <begin position="29"/>
        <end position="432"/>
    </location>
</feature>
<sequence length="432" mass="45711">MKNSNDKRRMITAAAVIASLVTALSGCAASTPSGENQSVTVWDYYGQSTPLKEALKKFSALHPDVKVNYQAFDYETMQDKFSVAVSSGNAPDLATIDMTWVPGYAANGVLSDLAPLSGGKLNGEDFASQYNAGANQAMTFEGKTVAAMYDFDAYALYYRKDILDQKGIPVPTTWDEMVDASQAMAEDTNNDGKPDKYALQLLPDTFHFDQLLLQNGGSILSEDNTKAAFNSTAGIGAMNYQTRLLKSGGAIYWGNSEGDSSGLAGIKDERIGMFLNGPYMMGILKDGAASQSGKWAVAPSPISKTQGSYLGGTGLAIPANAKNKSGAWELAQFLLLPEQQQLVYTAAGAAPATLAGLAQPALREPDPYFGGQVPFTIFQDAMKTATSFPYVANWSSIDSTLTDASTAVLLGTSSSEKALSDAAKTVDAALSH</sequence>
<dbReference type="InterPro" id="IPR006059">
    <property type="entry name" value="SBP"/>
</dbReference>
<evidence type="ECO:0000313" key="3">
    <source>
        <dbReference type="Proteomes" id="UP000537260"/>
    </source>
</evidence>
<dbReference type="Pfam" id="PF01547">
    <property type="entry name" value="SBP_bac_1"/>
    <property type="match status" value="1"/>
</dbReference>
<dbReference type="PROSITE" id="PS51257">
    <property type="entry name" value="PROKAR_LIPOPROTEIN"/>
    <property type="match status" value="1"/>
</dbReference>
<evidence type="ECO:0000256" key="1">
    <source>
        <dbReference type="SAM" id="SignalP"/>
    </source>
</evidence>
<dbReference type="PANTHER" id="PTHR43649:SF12">
    <property type="entry name" value="DIACETYLCHITOBIOSE BINDING PROTEIN DASA"/>
    <property type="match status" value="1"/>
</dbReference>
<dbReference type="Gene3D" id="3.40.190.10">
    <property type="entry name" value="Periplasmic binding protein-like II"/>
    <property type="match status" value="2"/>
</dbReference>
<keyword evidence="1" id="KW-0732">Signal</keyword>
<dbReference type="Proteomes" id="UP000537260">
    <property type="component" value="Unassembled WGS sequence"/>
</dbReference>
<dbReference type="RefSeq" id="WP_179579105.1">
    <property type="nucleotide sequence ID" value="NZ_JACCFM010000001.1"/>
</dbReference>
<dbReference type="SUPFAM" id="SSF53850">
    <property type="entry name" value="Periplasmic binding protein-like II"/>
    <property type="match status" value="1"/>
</dbReference>
<proteinExistence type="predicted"/>
<comment type="caution">
    <text evidence="2">The sequence shown here is derived from an EMBL/GenBank/DDBJ whole genome shotgun (WGS) entry which is preliminary data.</text>
</comment>
<protein>
    <submittedName>
        <fullName evidence="2">ABC-type glycerol-3-phosphate transport system substrate-binding protein</fullName>
    </submittedName>
</protein>
<organism evidence="2 3">
    <name type="scientific">Glaciibacter psychrotolerans</name>
    <dbReference type="NCBI Taxonomy" id="670054"/>
    <lineage>
        <taxon>Bacteria</taxon>
        <taxon>Bacillati</taxon>
        <taxon>Actinomycetota</taxon>
        <taxon>Actinomycetes</taxon>
        <taxon>Micrococcales</taxon>
        <taxon>Microbacteriaceae</taxon>
        <taxon>Glaciibacter</taxon>
    </lineage>
</organism>
<evidence type="ECO:0000313" key="2">
    <source>
        <dbReference type="EMBL" id="NYJ20500.1"/>
    </source>
</evidence>
<feature type="signal peptide" evidence="1">
    <location>
        <begin position="1"/>
        <end position="28"/>
    </location>
</feature>
<keyword evidence="3" id="KW-1185">Reference proteome</keyword>
<reference evidence="2 3" key="1">
    <citation type="submission" date="2020-07" db="EMBL/GenBank/DDBJ databases">
        <title>Sequencing the genomes of 1000 actinobacteria strains.</title>
        <authorList>
            <person name="Klenk H.-P."/>
        </authorList>
    </citation>
    <scope>NUCLEOTIDE SEQUENCE [LARGE SCALE GENOMIC DNA]</scope>
    <source>
        <strain evidence="2 3">LI1</strain>
    </source>
</reference>
<name>A0A7Z0EFY2_9MICO</name>
<gene>
    <name evidence="2" type="ORF">HNR05_002291</name>
</gene>
<dbReference type="AlphaFoldDB" id="A0A7Z0EFY2"/>
<accession>A0A7Z0EFY2</accession>
<dbReference type="InterPro" id="IPR050490">
    <property type="entry name" value="Bact_solute-bd_prot1"/>
</dbReference>
<dbReference type="EMBL" id="JACCFM010000001">
    <property type="protein sequence ID" value="NYJ20500.1"/>
    <property type="molecule type" value="Genomic_DNA"/>
</dbReference>